<feature type="compositionally biased region" description="Basic and acidic residues" evidence="3">
    <location>
        <begin position="349"/>
        <end position="366"/>
    </location>
</feature>
<name>A0A3P8Q986_ASTCA</name>
<dbReference type="InterPro" id="IPR013783">
    <property type="entry name" value="Ig-like_fold"/>
</dbReference>
<dbReference type="InterPro" id="IPR037055">
    <property type="entry name" value="MHC_I-like_Ag-recog_sf"/>
</dbReference>
<feature type="transmembrane region" description="Helical" evidence="4">
    <location>
        <begin position="317"/>
        <end position="341"/>
    </location>
</feature>
<dbReference type="Ensembl" id="ENSACLT00000026668.2">
    <property type="protein sequence ID" value="ENSACLP00000026051.2"/>
    <property type="gene ID" value="ENSACLG00000017727.2"/>
</dbReference>
<protein>
    <recommendedName>
        <fullName evidence="5">Ig-like domain-containing protein</fullName>
    </recommendedName>
</protein>
<comment type="similarity">
    <text evidence="2">Belongs to the MHC class I family.</text>
</comment>
<dbReference type="PROSITE" id="PS50835">
    <property type="entry name" value="IG_LIKE"/>
    <property type="match status" value="1"/>
</dbReference>
<reference evidence="6 7" key="2">
    <citation type="submission" date="2023-03" db="EMBL/GenBank/DDBJ databases">
        <authorList>
            <consortium name="Wellcome Sanger Institute Data Sharing"/>
        </authorList>
    </citation>
    <scope>NUCLEOTIDE SEQUENCE [LARGE SCALE GENOMIC DNA]</scope>
</reference>
<dbReference type="InterPro" id="IPR001039">
    <property type="entry name" value="MHC_I_a_a1/a2"/>
</dbReference>
<keyword evidence="7" id="KW-1185">Reference proteome</keyword>
<feature type="region of interest" description="Disordered" evidence="3">
    <location>
        <begin position="349"/>
        <end position="386"/>
    </location>
</feature>
<dbReference type="InterPro" id="IPR007110">
    <property type="entry name" value="Ig-like_dom"/>
</dbReference>
<dbReference type="Ensembl" id="ENSACLT00000026676.2">
    <property type="protein sequence ID" value="ENSACLP00000026060.2"/>
    <property type="gene ID" value="ENSACLG00000017727.2"/>
</dbReference>
<organism evidence="6 7">
    <name type="scientific">Astatotilapia calliptera</name>
    <name type="common">Eastern happy</name>
    <name type="synonym">Chromis callipterus</name>
    <dbReference type="NCBI Taxonomy" id="8154"/>
    <lineage>
        <taxon>Eukaryota</taxon>
        <taxon>Metazoa</taxon>
        <taxon>Chordata</taxon>
        <taxon>Craniata</taxon>
        <taxon>Vertebrata</taxon>
        <taxon>Euteleostomi</taxon>
        <taxon>Actinopterygii</taxon>
        <taxon>Neopterygii</taxon>
        <taxon>Teleostei</taxon>
        <taxon>Neoteleostei</taxon>
        <taxon>Acanthomorphata</taxon>
        <taxon>Ovalentaria</taxon>
        <taxon>Cichlomorphae</taxon>
        <taxon>Cichliformes</taxon>
        <taxon>Cichlidae</taxon>
        <taxon>African cichlids</taxon>
        <taxon>Pseudocrenilabrinae</taxon>
        <taxon>Haplochromini</taxon>
        <taxon>Astatotilapia</taxon>
    </lineage>
</organism>
<accession>A0A3P8Q986</accession>
<reference evidence="6" key="3">
    <citation type="submission" date="2025-05" db="UniProtKB">
        <authorList>
            <consortium name="Ensembl"/>
        </authorList>
    </citation>
    <scope>IDENTIFICATION</scope>
</reference>
<dbReference type="InterPro" id="IPR050208">
    <property type="entry name" value="MHC_class-I_related"/>
</dbReference>
<dbReference type="InterPro" id="IPR011162">
    <property type="entry name" value="MHC_I/II-like_Ag-recog"/>
</dbReference>
<evidence type="ECO:0000256" key="2">
    <source>
        <dbReference type="RuleBase" id="RU004439"/>
    </source>
</evidence>
<reference evidence="6 7" key="1">
    <citation type="submission" date="2018-05" db="EMBL/GenBank/DDBJ databases">
        <authorList>
            <person name="Datahose"/>
        </authorList>
    </citation>
    <scope>NUCLEOTIDE SEQUENCE</scope>
</reference>
<dbReference type="OMA" id="MMKPCFL"/>
<dbReference type="Bgee" id="ENSACLG00000017727">
    <property type="expression patterns" value="Expressed in spleen and 7 other cell types or tissues"/>
</dbReference>
<sequence length="386" mass="43378">MKTICFYSCCFFFYSTSSAVKHSLKYLVTGSSGVPNIPEYMGAMMLDDIQLGSCDSINKTVEPRQDWVKKMRENETELLEILTQECFQDRKSFGKCISSLKEQFQSEGVHILQKREGCEWDEKTGEVTGFSQYGYNGEDFVECDLKRLTWIALKPEAAITKQRWDADSGGTKNKKNILTNICPEWIKKFLSYRKSSLQRTVLPSVSLLQKTPSSPVSCYATGFYPKRVMMFWMKDEEEIHEGVDHREILPNDDKTFQMNVDLNVSSVKPEDWRRYDCVFQFSNSEQVITKLDKTVIRTNCAKTILCNDGVETPDARMTAVITAVVAAVVVLSVAAVGFVVYKKKKEAAVRGETSDHPAGEPDHEESNINSALPGHPADSAAGIGEG</sequence>
<proteinExistence type="inferred from homology"/>
<dbReference type="STRING" id="8154.ENSACLP00000026060"/>
<evidence type="ECO:0000313" key="6">
    <source>
        <dbReference type="Ensembl" id="ENSACLP00000026060.2"/>
    </source>
</evidence>
<feature type="domain" description="Ig-like" evidence="5">
    <location>
        <begin position="203"/>
        <end position="289"/>
    </location>
</feature>
<dbReference type="Pfam" id="PF00129">
    <property type="entry name" value="MHC_I"/>
    <property type="match status" value="1"/>
</dbReference>
<dbReference type="Proteomes" id="UP000265100">
    <property type="component" value="Chromosome 22"/>
</dbReference>
<evidence type="ECO:0000313" key="7">
    <source>
        <dbReference type="Proteomes" id="UP000265100"/>
    </source>
</evidence>
<dbReference type="Pfam" id="PF07654">
    <property type="entry name" value="C1-set"/>
    <property type="match status" value="1"/>
</dbReference>
<dbReference type="AlphaFoldDB" id="A0A3P8Q986"/>
<dbReference type="PRINTS" id="PR01638">
    <property type="entry name" value="MHCCLASSI"/>
</dbReference>
<dbReference type="InterPro" id="IPR003597">
    <property type="entry name" value="Ig_C1-set"/>
</dbReference>
<dbReference type="PANTHER" id="PTHR16675:SF237">
    <property type="entry name" value="MHC CLASS I ANTIGEN TRANSCRIPT VARIANT 1-RELATED"/>
    <property type="match status" value="1"/>
</dbReference>
<dbReference type="InterPro" id="IPR036179">
    <property type="entry name" value="Ig-like_dom_sf"/>
</dbReference>
<keyword evidence="4" id="KW-0472">Membrane</keyword>
<keyword evidence="4" id="KW-0812">Transmembrane</keyword>
<dbReference type="PANTHER" id="PTHR16675">
    <property type="entry name" value="MHC CLASS I-RELATED"/>
    <property type="match status" value="1"/>
</dbReference>
<dbReference type="SUPFAM" id="SSF48726">
    <property type="entry name" value="Immunoglobulin"/>
    <property type="match status" value="1"/>
</dbReference>
<evidence type="ECO:0000256" key="4">
    <source>
        <dbReference type="SAM" id="Phobius"/>
    </source>
</evidence>
<dbReference type="GeneTree" id="ENSGT01120000271828"/>
<dbReference type="Gene3D" id="2.60.40.10">
    <property type="entry name" value="Immunoglobulins"/>
    <property type="match status" value="1"/>
</dbReference>
<evidence type="ECO:0000256" key="1">
    <source>
        <dbReference type="ARBA" id="ARBA00023180"/>
    </source>
</evidence>
<keyword evidence="4" id="KW-1133">Transmembrane helix</keyword>
<dbReference type="GO" id="GO:0009897">
    <property type="term" value="C:external side of plasma membrane"/>
    <property type="evidence" value="ECO:0007669"/>
    <property type="project" value="TreeGrafter"/>
</dbReference>
<dbReference type="SMART" id="SM00407">
    <property type="entry name" value="IGc1"/>
    <property type="match status" value="1"/>
</dbReference>
<keyword evidence="1" id="KW-0325">Glycoprotein</keyword>
<evidence type="ECO:0000259" key="5">
    <source>
        <dbReference type="PROSITE" id="PS50835"/>
    </source>
</evidence>
<dbReference type="InterPro" id="IPR011161">
    <property type="entry name" value="MHC_I-like_Ag-recog"/>
</dbReference>
<dbReference type="GO" id="GO:0005615">
    <property type="term" value="C:extracellular space"/>
    <property type="evidence" value="ECO:0007669"/>
    <property type="project" value="TreeGrafter"/>
</dbReference>
<evidence type="ECO:0000256" key="3">
    <source>
        <dbReference type="SAM" id="MobiDB-lite"/>
    </source>
</evidence>
<dbReference type="SUPFAM" id="SSF54452">
    <property type="entry name" value="MHC antigen-recognition domain"/>
    <property type="match status" value="1"/>
</dbReference>
<dbReference type="GO" id="GO:0006955">
    <property type="term" value="P:immune response"/>
    <property type="evidence" value="ECO:0007669"/>
    <property type="project" value="TreeGrafter"/>
</dbReference>
<dbReference type="Gene3D" id="3.30.500.10">
    <property type="entry name" value="MHC class I-like antigen recognition-like"/>
    <property type="match status" value="1"/>
</dbReference>